<evidence type="ECO:0000313" key="4">
    <source>
        <dbReference type="Proteomes" id="UP000886804"/>
    </source>
</evidence>
<sequence>MNLCYNCFKEKPQPDGPCPYCGFDLAENEKKYPVALRAGTVLNQRYIVGRVLGQGGFGITYLAWDKSLNARVAVKEYMPNDMAARVGTTVSVAMKSRAEDFTYGLERFNEEARTLAKFIGQPNIAGVTDYFDENGTSYFVMDYIEGISFKTYIANAGGKVSAEEALDVMIPVLQALTAVHAEGFIHRDVTPDNIYITKDGNVKLLDFGSARYSLGDKSKSLDVILKVGYAPKEQYTRRGRQGPYTDVYSCAACLYAAIHRLPAAGVPGAAGPRHPGASV</sequence>
<evidence type="ECO:0000259" key="2">
    <source>
        <dbReference type="PROSITE" id="PS50011"/>
    </source>
</evidence>
<dbReference type="InterPro" id="IPR000719">
    <property type="entry name" value="Prot_kinase_dom"/>
</dbReference>
<dbReference type="GO" id="GO:0005524">
    <property type="term" value="F:ATP binding"/>
    <property type="evidence" value="ECO:0007669"/>
    <property type="project" value="UniProtKB-UniRule"/>
</dbReference>
<dbReference type="PROSITE" id="PS00109">
    <property type="entry name" value="PROTEIN_KINASE_TYR"/>
    <property type="match status" value="1"/>
</dbReference>
<keyword evidence="1" id="KW-0067">ATP-binding</keyword>
<name>A0A9D2RLV3_9FIRM</name>
<evidence type="ECO:0000313" key="3">
    <source>
        <dbReference type="EMBL" id="HJB07806.1"/>
    </source>
</evidence>
<dbReference type="InterPro" id="IPR053235">
    <property type="entry name" value="Ser_Thr_kinase"/>
</dbReference>
<dbReference type="InterPro" id="IPR017441">
    <property type="entry name" value="Protein_kinase_ATP_BS"/>
</dbReference>
<dbReference type="Gene3D" id="3.30.200.20">
    <property type="entry name" value="Phosphorylase Kinase, domain 1"/>
    <property type="match status" value="1"/>
</dbReference>
<accession>A0A9D2RLV3</accession>
<dbReference type="PROSITE" id="PS00107">
    <property type="entry name" value="PROTEIN_KINASE_ATP"/>
    <property type="match status" value="1"/>
</dbReference>
<feature type="binding site" evidence="1">
    <location>
        <position position="75"/>
    </location>
    <ligand>
        <name>ATP</name>
        <dbReference type="ChEBI" id="CHEBI:30616"/>
    </ligand>
</feature>
<keyword evidence="3" id="KW-0723">Serine/threonine-protein kinase</keyword>
<dbReference type="GO" id="GO:0004674">
    <property type="term" value="F:protein serine/threonine kinase activity"/>
    <property type="evidence" value="ECO:0007669"/>
    <property type="project" value="UniProtKB-KW"/>
</dbReference>
<comment type="caution">
    <text evidence="3">The sequence shown here is derived from an EMBL/GenBank/DDBJ whole genome shotgun (WGS) entry which is preliminary data.</text>
</comment>
<dbReference type="PANTHER" id="PTHR24361">
    <property type="entry name" value="MITOGEN-ACTIVATED KINASE KINASE KINASE"/>
    <property type="match status" value="1"/>
</dbReference>
<dbReference type="CDD" id="cd14014">
    <property type="entry name" value="STKc_PknB_like"/>
    <property type="match status" value="1"/>
</dbReference>
<dbReference type="PROSITE" id="PS50011">
    <property type="entry name" value="PROTEIN_KINASE_DOM"/>
    <property type="match status" value="1"/>
</dbReference>
<dbReference type="SUPFAM" id="SSF56112">
    <property type="entry name" value="Protein kinase-like (PK-like)"/>
    <property type="match status" value="1"/>
</dbReference>
<dbReference type="InterPro" id="IPR011009">
    <property type="entry name" value="Kinase-like_dom_sf"/>
</dbReference>
<dbReference type="InterPro" id="IPR008266">
    <property type="entry name" value="Tyr_kinase_AS"/>
</dbReference>
<keyword evidence="3" id="KW-0808">Transferase</keyword>
<feature type="domain" description="Protein kinase" evidence="2">
    <location>
        <begin position="46"/>
        <end position="279"/>
    </location>
</feature>
<gene>
    <name evidence="3" type="ORF">H9716_08075</name>
</gene>
<dbReference type="AlphaFoldDB" id="A0A9D2RLV3"/>
<evidence type="ECO:0000256" key="1">
    <source>
        <dbReference type="PROSITE-ProRule" id="PRU10141"/>
    </source>
</evidence>
<dbReference type="Gene3D" id="1.10.510.10">
    <property type="entry name" value="Transferase(Phosphotransferase) domain 1"/>
    <property type="match status" value="1"/>
</dbReference>
<dbReference type="Pfam" id="PF00069">
    <property type="entry name" value="Pkinase"/>
    <property type="match status" value="1"/>
</dbReference>
<organism evidence="3 4">
    <name type="scientific">Candidatus Enterocloster faecavium</name>
    <dbReference type="NCBI Taxonomy" id="2838560"/>
    <lineage>
        <taxon>Bacteria</taxon>
        <taxon>Bacillati</taxon>
        <taxon>Bacillota</taxon>
        <taxon>Clostridia</taxon>
        <taxon>Lachnospirales</taxon>
        <taxon>Lachnospiraceae</taxon>
        <taxon>Enterocloster</taxon>
    </lineage>
</organism>
<keyword evidence="3" id="KW-0418">Kinase</keyword>
<protein>
    <submittedName>
        <fullName evidence="3">Serine/threonine protein kinase</fullName>
    </submittedName>
</protein>
<dbReference type="EMBL" id="DWYS01000097">
    <property type="protein sequence ID" value="HJB07806.1"/>
    <property type="molecule type" value="Genomic_DNA"/>
</dbReference>
<reference evidence="3" key="1">
    <citation type="journal article" date="2021" name="PeerJ">
        <title>Extensive microbial diversity within the chicken gut microbiome revealed by metagenomics and culture.</title>
        <authorList>
            <person name="Gilroy R."/>
            <person name="Ravi A."/>
            <person name="Getino M."/>
            <person name="Pursley I."/>
            <person name="Horton D.L."/>
            <person name="Alikhan N.F."/>
            <person name="Baker D."/>
            <person name="Gharbi K."/>
            <person name="Hall N."/>
            <person name="Watson M."/>
            <person name="Adriaenssens E.M."/>
            <person name="Foster-Nyarko E."/>
            <person name="Jarju S."/>
            <person name="Secka A."/>
            <person name="Antonio M."/>
            <person name="Oren A."/>
            <person name="Chaudhuri R.R."/>
            <person name="La Ragione R."/>
            <person name="Hildebrand F."/>
            <person name="Pallen M.J."/>
        </authorList>
    </citation>
    <scope>NUCLEOTIDE SEQUENCE</scope>
    <source>
        <strain evidence="3">CHK188-4685</strain>
    </source>
</reference>
<dbReference type="GO" id="GO:0005737">
    <property type="term" value="C:cytoplasm"/>
    <property type="evidence" value="ECO:0007669"/>
    <property type="project" value="TreeGrafter"/>
</dbReference>
<proteinExistence type="predicted"/>
<reference evidence="3" key="2">
    <citation type="submission" date="2021-04" db="EMBL/GenBank/DDBJ databases">
        <authorList>
            <person name="Gilroy R."/>
        </authorList>
    </citation>
    <scope>NUCLEOTIDE SEQUENCE</scope>
    <source>
        <strain evidence="3">CHK188-4685</strain>
    </source>
</reference>
<dbReference type="Proteomes" id="UP000886804">
    <property type="component" value="Unassembled WGS sequence"/>
</dbReference>
<keyword evidence="1" id="KW-0547">Nucleotide-binding</keyword>